<dbReference type="InterPro" id="IPR036322">
    <property type="entry name" value="WD40_repeat_dom_sf"/>
</dbReference>
<dbReference type="EMBL" id="KE123648">
    <property type="protein sequence ID" value="EUR62030.1"/>
    <property type="molecule type" value="Genomic_DNA"/>
</dbReference>
<dbReference type="UniPathway" id="UPA00056">
    <property type="reaction ID" value="UER00092"/>
</dbReference>
<dbReference type="Gene3D" id="2.130.10.10">
    <property type="entry name" value="YVTN repeat-like/Quinoprotein amine dehydrogenase"/>
    <property type="match status" value="1"/>
</dbReference>
<dbReference type="HAMAP" id="MF_00183">
    <property type="entry name" value="DXP_reductoisom"/>
    <property type="match status" value="1"/>
</dbReference>
<dbReference type="PANTHER" id="PTHR30525:SF0">
    <property type="entry name" value="1-DEOXY-D-XYLULOSE 5-PHOSPHATE REDUCTOISOMERASE, CHLOROPLASTIC"/>
    <property type="match status" value="1"/>
</dbReference>
<dbReference type="Pfam" id="PF13288">
    <property type="entry name" value="DXPR_C"/>
    <property type="match status" value="1"/>
</dbReference>
<evidence type="ECO:0000256" key="9">
    <source>
        <dbReference type="ARBA" id="ARBA00022723"/>
    </source>
</evidence>
<dbReference type="Pfam" id="PF02670">
    <property type="entry name" value="DXP_reductoisom"/>
    <property type="match status" value="1"/>
</dbReference>
<evidence type="ECO:0000256" key="8">
    <source>
        <dbReference type="ARBA" id="ARBA00022640"/>
    </source>
</evidence>
<keyword evidence="15" id="KW-0414">Isoprene biosynthesis</keyword>
<comment type="cofactor">
    <cofactor evidence="2">
        <name>Mg(2+)</name>
        <dbReference type="ChEBI" id="CHEBI:18420"/>
    </cofactor>
</comment>
<dbReference type="InterPro" id="IPR001680">
    <property type="entry name" value="WD40_rpt"/>
</dbReference>
<evidence type="ECO:0000256" key="7">
    <source>
        <dbReference type="ARBA" id="ARBA00012366"/>
    </source>
</evidence>
<dbReference type="Pfam" id="PF08436">
    <property type="entry name" value="DXP_redisom_C"/>
    <property type="match status" value="1"/>
</dbReference>
<dbReference type="GO" id="GO:0030145">
    <property type="term" value="F:manganese ion binding"/>
    <property type="evidence" value="ECO:0007669"/>
    <property type="project" value="TreeGrafter"/>
</dbReference>
<keyword evidence="14" id="KW-0464">Manganese</keyword>
<keyword evidence="21" id="KW-0413">Isomerase</keyword>
<comment type="subunit">
    <text evidence="6">Homodimer.</text>
</comment>
<evidence type="ECO:0000256" key="16">
    <source>
        <dbReference type="ARBA" id="ARBA00048543"/>
    </source>
</evidence>
<comment type="subcellular location">
    <subcellularLocation>
        <location evidence="3">Plastid</location>
        <location evidence="3">Apicoplast</location>
    </subcellularLocation>
</comment>
<dbReference type="GO" id="GO:0020011">
    <property type="term" value="C:apicoplast"/>
    <property type="evidence" value="ECO:0007669"/>
    <property type="project" value="UniProtKB-SubCell"/>
</dbReference>
<dbReference type="GO" id="GO:0016853">
    <property type="term" value="F:isomerase activity"/>
    <property type="evidence" value="ECO:0007669"/>
    <property type="project" value="UniProtKB-KW"/>
</dbReference>
<dbReference type="FunFam" id="3.40.50.720:FF:000045">
    <property type="entry name" value="1-deoxy-D-xylulose 5-phosphate reductoisomerase"/>
    <property type="match status" value="1"/>
</dbReference>
<keyword evidence="10" id="KW-0521">NADP</keyword>
<dbReference type="GO" id="GO:0070402">
    <property type="term" value="F:NADPH binding"/>
    <property type="evidence" value="ECO:0007669"/>
    <property type="project" value="InterPro"/>
</dbReference>
<comment type="cofactor">
    <cofactor evidence="1">
        <name>Mn(2+)</name>
        <dbReference type="ChEBI" id="CHEBI:29035"/>
    </cofactor>
</comment>
<dbReference type="NCBIfam" id="TIGR00243">
    <property type="entry name" value="Dxr"/>
    <property type="match status" value="1"/>
</dbReference>
<protein>
    <recommendedName>
        <fullName evidence="17">1-deoxy-D-xylulose 5-phosphate reductoisomerase, apicoplastic</fullName>
        <ecNumber evidence="7">1.1.1.267</ecNumber>
    </recommendedName>
</protein>
<evidence type="ECO:0000256" key="13">
    <source>
        <dbReference type="ARBA" id="ARBA00023002"/>
    </source>
</evidence>
<dbReference type="AlphaFoldDB" id="W7F698"/>
<dbReference type="Gene3D" id="1.10.1740.10">
    <property type="match status" value="1"/>
</dbReference>
<dbReference type="InterPro" id="IPR036169">
    <property type="entry name" value="DXPR_C_sf"/>
</dbReference>
<dbReference type="GO" id="GO:0030604">
    <property type="term" value="F:1-deoxy-D-xylulose-5-phosphate reductoisomerase activity"/>
    <property type="evidence" value="ECO:0007669"/>
    <property type="project" value="UniProtKB-EC"/>
</dbReference>
<evidence type="ECO:0000256" key="14">
    <source>
        <dbReference type="ARBA" id="ARBA00023211"/>
    </source>
</evidence>
<keyword evidence="12" id="KW-0809">Transit peptide</keyword>
<evidence type="ECO:0000256" key="17">
    <source>
        <dbReference type="ARBA" id="ARBA00073770"/>
    </source>
</evidence>
<organism evidence="21 22">
    <name type="scientific">Plasmodium falciparum (isolate 7G8)</name>
    <dbReference type="NCBI Taxonomy" id="57266"/>
    <lineage>
        <taxon>Eukaryota</taxon>
        <taxon>Sar</taxon>
        <taxon>Alveolata</taxon>
        <taxon>Apicomplexa</taxon>
        <taxon>Aconoidasida</taxon>
        <taxon>Haemosporida</taxon>
        <taxon>Plasmodiidae</taxon>
        <taxon>Plasmodium</taxon>
        <taxon>Plasmodium (Laverania)</taxon>
    </lineage>
</organism>
<evidence type="ECO:0000313" key="22">
    <source>
        <dbReference type="Proteomes" id="UP000030688"/>
    </source>
</evidence>
<evidence type="ECO:0000256" key="2">
    <source>
        <dbReference type="ARBA" id="ARBA00001946"/>
    </source>
</evidence>
<gene>
    <name evidence="21" type="ORF">PFBG_05746</name>
</gene>
<feature type="domain" description="DXP reductoisomerase C-terminal" evidence="20">
    <location>
        <begin position="847"/>
        <end position="966"/>
    </location>
</feature>
<evidence type="ECO:0000256" key="12">
    <source>
        <dbReference type="ARBA" id="ARBA00022946"/>
    </source>
</evidence>
<dbReference type="InterPro" id="IPR013644">
    <property type="entry name" value="DXP_reductoisomerase_C"/>
</dbReference>
<dbReference type="InterPro" id="IPR015943">
    <property type="entry name" value="WD40/YVTN_repeat-like_dom_sf"/>
</dbReference>
<dbReference type="InterPro" id="IPR026877">
    <property type="entry name" value="DXPR_C"/>
</dbReference>
<evidence type="ECO:0000256" key="3">
    <source>
        <dbReference type="ARBA" id="ARBA00004467"/>
    </source>
</evidence>
<dbReference type="SUPFAM" id="SSF55347">
    <property type="entry name" value="Glyceraldehyde-3-phosphate dehydrogenase-like, C-terminal domain"/>
    <property type="match status" value="1"/>
</dbReference>
<dbReference type="Gene3D" id="3.40.50.720">
    <property type="entry name" value="NAD(P)-binding Rossmann-like Domain"/>
    <property type="match status" value="1"/>
</dbReference>
<keyword evidence="11" id="KW-0933">Apicoplast</keyword>
<feature type="domain" description="1-deoxy-D-xylulose 5-phosphate reductoisomerase C-terminal" evidence="19">
    <location>
        <begin position="717"/>
        <end position="813"/>
    </location>
</feature>
<keyword evidence="13" id="KW-0560">Oxidoreductase</keyword>
<sequence length="978" mass="113785">MPSSNDTEKDVLLNEKCKKEIFNTNNDEYSNEISNKSDKKFSYDNQCYIIQEIPFVDYYNYKYEKLNKYDEEKESYFINDDNTSSSSSSCSSYKNKVEGNVNIDIKKCTYKKHIKEKNRNEFLKQCEFNKDGSCYYTISNSNNLNMFATDLSLLNFLQNNEQDEYMKNLDTLYDIYNNMDEIELLKRNNSWLHMKFDEHLYDCKFYPYFEWNDSNSCFFSACSKNKPVSLYSAFDGSELMSFKPMNECNELCNCYSLCFHPEKNWLLCGTNKSIKVFDFNKPSETLENRILSTRKGKGQKGIISTMEYKNEGYGKNSIYAVGDYNDCLYVYADNCDHKNDYILKIENKKNSNGITCVKWYQEFFILSGSRNCSYIYLYDIRNVKDYIQKYERHALTNQQYLFDIYKNYLLCGDTFGYIYIYNITNNRLINKYFVNRYSPIISINKHPIYPLLLTGSGTRRFYENNDYPIDIITNIINSKNTHIKNLYNISNDEKQENNKKFPSLSKYINIINNTSKCVSIERRKNNAYINYGIGYNGPDNKITKSRRCKRIKLCKKDLIDIGAIKKPINVAIFGSTGSIGTNALNIIRECNKIENVFNVKALYVNKSVNELYEQAREFLPEYLCIHDKSVYEELKELVKNIKDYKPIILCGDEGMKEICSSNSIDKIVIGIDSFQGLYSTMYAIMNNKIVALANKESIVSAGFFLKKLLNIHKNAKIIPVDSEHSAIFQCLDNNKVLKTKCLQDNFSKINNINKIFLCSSGGPFQNLTMDELKNVTSENALKHPKWKMGKKITIDSATMMNKGLEVIETHFLFDVDYNDIEVIVHKECIIHSCVEFIDKSVISQMYYPDMQIPILYSLTWPDRIKTNLKPLDLAQVSTLTFHKPSLEHFPCIKLAYQAGIKGNFYPTVLNASNEIANNLFLNNKIKYFDISSIISQVLESFNSQKVSENSEDLMKQILQIHSWAKDKATDIYNKHNSS</sequence>
<dbReference type="Proteomes" id="UP000030688">
    <property type="component" value="Unassembled WGS sequence"/>
</dbReference>
<dbReference type="InterPro" id="IPR003821">
    <property type="entry name" value="DXP_reductoisomerase"/>
</dbReference>
<dbReference type="EC" id="1.1.1.267" evidence="7"/>
<keyword evidence="9" id="KW-0479">Metal-binding</keyword>
<comment type="pathway">
    <text evidence="4">Isoprenoid biosynthesis; isopentenyl diphosphate biosynthesis via DXP pathway; isopentenyl diphosphate from 1-deoxy-D-xylulose 5-phosphate: step 1/6.</text>
</comment>
<evidence type="ECO:0000313" key="21">
    <source>
        <dbReference type="EMBL" id="EUR62030.1"/>
    </source>
</evidence>
<evidence type="ECO:0000256" key="15">
    <source>
        <dbReference type="ARBA" id="ARBA00023229"/>
    </source>
</evidence>
<evidence type="ECO:0000256" key="4">
    <source>
        <dbReference type="ARBA" id="ARBA00005094"/>
    </source>
</evidence>
<dbReference type="SUPFAM" id="SSF50978">
    <property type="entry name" value="WD40 repeat-like"/>
    <property type="match status" value="1"/>
</dbReference>
<evidence type="ECO:0000256" key="11">
    <source>
        <dbReference type="ARBA" id="ARBA00022887"/>
    </source>
</evidence>
<dbReference type="SUPFAM" id="SSF69055">
    <property type="entry name" value="1-deoxy-D-xylulose-5-phosphate reductoisomerase, C-terminal domain"/>
    <property type="match status" value="1"/>
</dbReference>
<evidence type="ECO:0000256" key="5">
    <source>
        <dbReference type="ARBA" id="ARBA00006825"/>
    </source>
</evidence>
<reference evidence="22" key="1">
    <citation type="submission" date="2007-11" db="EMBL/GenBank/DDBJ databases">
        <authorList>
            <consortium name="The Broad Institute Genome Sequencing Platform"/>
            <person name="Volkman S.K."/>
            <person name="Daily J.P."/>
            <person name="Sarr O."/>
            <person name="Ndiaye D."/>
            <person name="Ndir O."/>
            <person name="Mboup S."/>
            <person name="Lukens A."/>
            <person name="Stange-Thomann N."/>
            <person name="Mauceli E."/>
            <person name="Gnerre S."/>
            <person name="Jaffe D."/>
            <person name="Zainoun J."/>
            <person name="Wiegand R.C."/>
            <person name="Birren B."/>
            <person name="Galagan J."/>
            <person name="Lander E."/>
            <person name="Wirth D.F."/>
        </authorList>
    </citation>
    <scope>NUCLEOTIDE SEQUENCE [LARGE SCALE GENOMIC DNA]</scope>
    <source>
        <strain evidence="22">7G8</strain>
    </source>
</reference>
<dbReference type="GO" id="GO:0051484">
    <property type="term" value="P:isopentenyl diphosphate biosynthetic process, methylerythritol 4-phosphate pathway involved in terpenoid biosynthetic process"/>
    <property type="evidence" value="ECO:0007669"/>
    <property type="project" value="TreeGrafter"/>
</dbReference>
<accession>W7F698</accession>
<evidence type="ECO:0000259" key="19">
    <source>
        <dbReference type="Pfam" id="PF08436"/>
    </source>
</evidence>
<dbReference type="InterPro" id="IPR013512">
    <property type="entry name" value="DXP_reductoisomerase_N"/>
</dbReference>
<dbReference type="InterPro" id="IPR036291">
    <property type="entry name" value="NAD(P)-bd_dom_sf"/>
</dbReference>
<dbReference type="OrthoDB" id="239865at2759"/>
<reference evidence="21 22" key="2">
    <citation type="submission" date="2013-02" db="EMBL/GenBank/DDBJ databases">
        <title>The Genome Sequence of Plasmodium falciparum 7G8.</title>
        <authorList>
            <consortium name="The Broad Institute Genome Sequencing Platform"/>
            <consortium name="The Broad Institute Genome Sequencing Center for Infectious Disease"/>
            <person name="Neafsey D."/>
            <person name="Cheeseman I."/>
            <person name="Volkman S."/>
            <person name="Adams J."/>
            <person name="Walker B."/>
            <person name="Young S.K."/>
            <person name="Zeng Q."/>
            <person name="Gargeya S."/>
            <person name="Fitzgerald M."/>
            <person name="Haas B."/>
            <person name="Abouelleil A."/>
            <person name="Alvarado L."/>
            <person name="Arachchi H.M."/>
            <person name="Berlin A.M."/>
            <person name="Chapman S.B."/>
            <person name="Dewar J."/>
            <person name="Goldberg J."/>
            <person name="Griggs A."/>
            <person name="Gujja S."/>
            <person name="Hansen M."/>
            <person name="Howarth C."/>
            <person name="Imamovic A."/>
            <person name="Larimer J."/>
            <person name="McCowan C."/>
            <person name="Murphy C."/>
            <person name="Neiman D."/>
            <person name="Pearson M."/>
            <person name="Priest M."/>
            <person name="Roberts A."/>
            <person name="Saif S."/>
            <person name="Shea T."/>
            <person name="Sisk P."/>
            <person name="Sykes S."/>
            <person name="Wortman J."/>
            <person name="Nusbaum C."/>
            <person name="Birren B."/>
        </authorList>
    </citation>
    <scope>NUCLEOTIDE SEQUENCE [LARGE SCALE GENOMIC DNA]</scope>
    <source>
        <strain evidence="21 22">7G8</strain>
    </source>
</reference>
<name>W7F698_PLAF8</name>
<keyword evidence="8" id="KW-0934">Plastid</keyword>
<evidence type="ECO:0000259" key="20">
    <source>
        <dbReference type="Pfam" id="PF13288"/>
    </source>
</evidence>
<comment type="similarity">
    <text evidence="5">Belongs to the DXR family.</text>
</comment>
<evidence type="ECO:0000256" key="1">
    <source>
        <dbReference type="ARBA" id="ARBA00001936"/>
    </source>
</evidence>
<evidence type="ECO:0000256" key="10">
    <source>
        <dbReference type="ARBA" id="ARBA00022857"/>
    </source>
</evidence>
<comment type="catalytic activity">
    <reaction evidence="16">
        <text>2-C-methyl-D-erythritol 4-phosphate + NADP(+) = 1-deoxy-D-xylulose 5-phosphate + NADPH + H(+)</text>
        <dbReference type="Rhea" id="RHEA:13717"/>
        <dbReference type="ChEBI" id="CHEBI:15378"/>
        <dbReference type="ChEBI" id="CHEBI:57783"/>
        <dbReference type="ChEBI" id="CHEBI:57792"/>
        <dbReference type="ChEBI" id="CHEBI:58262"/>
        <dbReference type="ChEBI" id="CHEBI:58349"/>
        <dbReference type="EC" id="1.1.1.267"/>
    </reaction>
    <physiologicalReaction direction="right-to-left" evidence="16">
        <dbReference type="Rhea" id="RHEA:13719"/>
    </physiologicalReaction>
</comment>
<feature type="domain" description="1-deoxy-D-xylulose 5-phosphate reductoisomerase N-terminal" evidence="18">
    <location>
        <begin position="570"/>
        <end position="702"/>
    </location>
</feature>
<proteinExistence type="inferred from homology"/>
<evidence type="ECO:0000259" key="18">
    <source>
        <dbReference type="Pfam" id="PF02670"/>
    </source>
</evidence>
<dbReference type="PANTHER" id="PTHR30525">
    <property type="entry name" value="1-DEOXY-D-XYLULOSE 5-PHOSPHATE REDUCTOISOMERASE"/>
    <property type="match status" value="1"/>
</dbReference>
<evidence type="ECO:0000256" key="6">
    <source>
        <dbReference type="ARBA" id="ARBA00011738"/>
    </source>
</evidence>
<dbReference type="SMART" id="SM00320">
    <property type="entry name" value="WD40"/>
    <property type="match status" value="2"/>
</dbReference>
<dbReference type="SUPFAM" id="SSF51735">
    <property type="entry name" value="NAD(P)-binding Rossmann-fold domains"/>
    <property type="match status" value="1"/>
</dbReference>